<evidence type="ECO:0000256" key="1">
    <source>
        <dbReference type="SAM" id="MobiDB-lite"/>
    </source>
</evidence>
<feature type="compositionally biased region" description="Pro residues" evidence="1">
    <location>
        <begin position="536"/>
        <end position="550"/>
    </location>
</feature>
<feature type="compositionally biased region" description="Low complexity" evidence="1">
    <location>
        <begin position="1148"/>
        <end position="1159"/>
    </location>
</feature>
<dbReference type="Gene3D" id="3.30.70.330">
    <property type="match status" value="1"/>
</dbReference>
<dbReference type="SUPFAM" id="SSF54928">
    <property type="entry name" value="RNA-binding domain, RBD"/>
    <property type="match status" value="1"/>
</dbReference>
<protein>
    <submittedName>
        <fullName evidence="2">Uncharacterized protein</fullName>
    </submittedName>
</protein>
<dbReference type="Proteomes" id="UP000266643">
    <property type="component" value="Unassembled WGS sequence"/>
</dbReference>
<feature type="compositionally biased region" description="Basic and acidic residues" evidence="1">
    <location>
        <begin position="1160"/>
        <end position="1181"/>
    </location>
</feature>
<feature type="compositionally biased region" description="Polar residues" evidence="1">
    <location>
        <begin position="196"/>
        <end position="206"/>
    </location>
</feature>
<feature type="region of interest" description="Disordered" evidence="1">
    <location>
        <begin position="837"/>
        <end position="915"/>
    </location>
</feature>
<evidence type="ECO:0000313" key="2">
    <source>
        <dbReference type="EMBL" id="RHY61675.1"/>
    </source>
</evidence>
<feature type="compositionally biased region" description="Basic and acidic residues" evidence="1">
    <location>
        <begin position="1011"/>
        <end position="1042"/>
    </location>
</feature>
<feature type="region of interest" description="Disordered" evidence="1">
    <location>
        <begin position="938"/>
        <end position="1194"/>
    </location>
</feature>
<feature type="compositionally biased region" description="Basic residues" evidence="1">
    <location>
        <begin position="45"/>
        <end position="57"/>
    </location>
</feature>
<feature type="compositionally biased region" description="Basic and acidic residues" evidence="1">
    <location>
        <begin position="223"/>
        <end position="257"/>
    </location>
</feature>
<feature type="compositionally biased region" description="Pro residues" evidence="1">
    <location>
        <begin position="986"/>
        <end position="1003"/>
    </location>
</feature>
<organism evidence="2 3">
    <name type="scientific">Aphanomyces astaci</name>
    <name type="common">Crayfish plague agent</name>
    <dbReference type="NCBI Taxonomy" id="112090"/>
    <lineage>
        <taxon>Eukaryota</taxon>
        <taxon>Sar</taxon>
        <taxon>Stramenopiles</taxon>
        <taxon>Oomycota</taxon>
        <taxon>Saprolegniomycetes</taxon>
        <taxon>Saprolegniales</taxon>
        <taxon>Verrucalvaceae</taxon>
        <taxon>Aphanomyces</taxon>
    </lineage>
</organism>
<dbReference type="EMBL" id="QUTD01005474">
    <property type="protein sequence ID" value="RHY61675.1"/>
    <property type="molecule type" value="Genomic_DNA"/>
</dbReference>
<feature type="compositionally biased region" description="Basic and acidic residues" evidence="1">
    <location>
        <begin position="144"/>
        <end position="189"/>
    </location>
</feature>
<proteinExistence type="predicted"/>
<feature type="region of interest" description="Disordered" evidence="1">
    <location>
        <begin position="408"/>
        <end position="501"/>
    </location>
</feature>
<feature type="compositionally biased region" description="Basic and acidic residues" evidence="1">
    <location>
        <begin position="854"/>
        <end position="864"/>
    </location>
</feature>
<feature type="compositionally biased region" description="Polar residues" evidence="1">
    <location>
        <begin position="408"/>
        <end position="427"/>
    </location>
</feature>
<dbReference type="VEuPathDB" id="FungiDB:H257_15350"/>
<comment type="caution">
    <text evidence="2">The sequence shown here is derived from an EMBL/GenBank/DDBJ whole genome shotgun (WGS) entry which is preliminary data.</text>
</comment>
<evidence type="ECO:0000313" key="3">
    <source>
        <dbReference type="Proteomes" id="UP000266643"/>
    </source>
</evidence>
<name>A0A397DAQ7_APHAT</name>
<feature type="region of interest" description="Disordered" evidence="1">
    <location>
        <begin position="31"/>
        <end position="347"/>
    </location>
</feature>
<feature type="compositionally biased region" description="Pro residues" evidence="1">
    <location>
        <begin position="840"/>
        <end position="850"/>
    </location>
</feature>
<feature type="region of interest" description="Disordered" evidence="1">
    <location>
        <begin position="525"/>
        <end position="581"/>
    </location>
</feature>
<feature type="compositionally biased region" description="Low complexity" evidence="1">
    <location>
        <begin position="645"/>
        <end position="654"/>
    </location>
</feature>
<feature type="compositionally biased region" description="Low complexity" evidence="1">
    <location>
        <begin position="466"/>
        <end position="483"/>
    </location>
</feature>
<dbReference type="GO" id="GO:0003676">
    <property type="term" value="F:nucleic acid binding"/>
    <property type="evidence" value="ECO:0007669"/>
    <property type="project" value="InterPro"/>
</dbReference>
<sequence>MNEATRERGDSMSMTMNFKAVAMKALLGLVDDDNDSSSSEADKNKPKKPVSPIRRRAAVAAASKRKPVDESDDDDDVGDTRPTHDDSEEEFGSSKSRRSRKRPRTSSSTSSHRAQDSSKKKHPSPQTAASTAASTAVGNNTKVLTKEERRENKRLRDNASKRMKRAAEKERLEKERQDKAAREVEHASTKPDASVAQATDVTSATESQDDPSSTQSSSRRSHGHDDVKQDKKTTHDDTRHKKQPRADSTDTADDGRPPSKPSNGHLPGEERRRHGASKPRTKTQDKEGDDTLDERRRRRGAPAVQEDAAPSTSHGPAPTSRRPSVEVDALSVMLPPPLPVPGHGDTAAELSIRPLSTRPHHIDRRPPPVPSPPAAAIVRTLEHPLDKTHEPSTEADAVVVPVEKDNASNGLMSIPSSTNGETLQAASDSMPRNRLPDPAAAASDTNIHVDFGSPHPKHEQGEVSEAKPSSADDAAADNPAGSSCPSPTLPSVAVPDGVPPAEDFIIPKKEKVVVAAVPAGIVDAQDDLPIPRRGSTPPPSRVRRPSPPPVSSSYPRHASSHNYGSSRGTQPSTIGHQPNVVTYTAPPASSVPFRDLLHFEYPATDIKFHQKVTQYGSIARCLPPTFTSSSARSQRPPTKYGVLLPPSSSSSAPSVYEEPRAFGRGRDSHRTLGDGPAFFGIDATCPAALRPDRAAHARQVAVEADVADTVLNTLRPWTRSWVQRHLYSTTFQPLSARHRITVLFRHMRYTHPSGGIMFNTTGVCHAYAKTLAVRFAVGPDRDSPGIDIPPDSWKVLQKSRSSFVYAKYYSMEDAQMAVDTHVDDDGRPGVIVQDAYFVLPPSPPLPPPPTTTDGQHEPRRREVSPPRVPETRGLPISSNTPPLQLQPPLPPPDDETRRRMALVHPPLPPPDDETRRRLALVHPPLPPPGDEARRRMALVHPPLPPPDDDWQRRMDASRWSDSSRKEPTTTGWGGGGAPASRHEPTTAPPPLPSDTQGPPPPPSSSSTLPEHYSRHDGDGSGKKEEDAVKSQVDYRRNRRESMEEGEVAAPTRKPQQVLPSTREHDDASDGAGVGDALSSSAPPPAAAAEATAREQDRPPPPISSADGGRDRSRGRRTTSPPLPRSSTSTGLDQPTKTRHVSPDRRRSSWSSERSANSTRPAKDSRQPRRSAERGRRSPDPRRPRRSRSRDRPPRVVMVTCPGMKRDDGLVRAFFRDCGQVDNVEWRSGPPDYAYVTFHSATAAAAALRHKDRALLGATPARVELPRRLSTPHASSTHR</sequence>
<feature type="compositionally biased region" description="Polar residues" evidence="1">
    <location>
        <begin position="560"/>
        <end position="581"/>
    </location>
</feature>
<dbReference type="InterPro" id="IPR035979">
    <property type="entry name" value="RBD_domain_sf"/>
</dbReference>
<feature type="region of interest" description="Disordered" evidence="1">
    <location>
        <begin position="643"/>
        <end position="667"/>
    </location>
</feature>
<feature type="compositionally biased region" description="Basic and acidic residues" evidence="1">
    <location>
        <begin position="657"/>
        <end position="667"/>
    </location>
</feature>
<feature type="compositionally biased region" description="Low complexity" evidence="1">
    <location>
        <begin position="127"/>
        <end position="136"/>
    </location>
</feature>
<feature type="compositionally biased region" description="Basic and acidic residues" evidence="1">
    <location>
        <begin position="456"/>
        <end position="465"/>
    </location>
</feature>
<gene>
    <name evidence="2" type="ORF">DYB30_001472</name>
</gene>
<reference evidence="2 3" key="1">
    <citation type="submission" date="2018-08" db="EMBL/GenBank/DDBJ databases">
        <title>Aphanomyces genome sequencing and annotation.</title>
        <authorList>
            <person name="Minardi D."/>
            <person name="Oidtmann B."/>
            <person name="Van Der Giezen M."/>
            <person name="Studholme D.J."/>
        </authorList>
    </citation>
    <scope>NUCLEOTIDE SEQUENCE [LARGE SCALE GENOMIC DNA]</scope>
    <source>
        <strain evidence="2 3">D2</strain>
    </source>
</reference>
<dbReference type="AlphaFoldDB" id="A0A397DAQ7"/>
<feature type="compositionally biased region" description="Basic residues" evidence="1">
    <location>
        <begin position="95"/>
        <end position="104"/>
    </location>
</feature>
<dbReference type="InterPro" id="IPR012677">
    <property type="entry name" value="Nucleotide-bd_a/b_plait_sf"/>
</dbReference>
<feature type="compositionally biased region" description="Low complexity" evidence="1">
    <location>
        <begin position="1074"/>
        <end position="1090"/>
    </location>
</feature>
<feature type="compositionally biased region" description="Basic and acidic residues" evidence="1">
    <location>
        <begin position="949"/>
        <end position="967"/>
    </location>
</feature>
<accession>A0A397DAQ7</accession>